<accession>A0A060DG74</accession>
<protein>
    <recommendedName>
        <fullName evidence="1">TniQ domain-containing protein</fullName>
    </recommendedName>
</protein>
<reference evidence="2 3" key="1">
    <citation type="journal article" date="2014" name="Genome Announc.">
        <title>Complete Genome Sequence of the Model Rhizosphere Strain Azospirillum brasilense Az39, Successfully Applied in Agriculture.</title>
        <authorList>
            <person name="Rivera D."/>
            <person name="Revale S."/>
            <person name="Molina R."/>
            <person name="Gualpa J."/>
            <person name="Puente M."/>
            <person name="Maroniche G."/>
            <person name="Paris G."/>
            <person name="Baker D."/>
            <person name="Clavijo B."/>
            <person name="McLay K."/>
            <person name="Spaepen S."/>
            <person name="Perticari A."/>
            <person name="Vazquez M."/>
            <person name="Wisniewski-Dye F."/>
            <person name="Watkins C."/>
            <person name="Martinez-Abarca F."/>
            <person name="Vanderleyden J."/>
            <person name="Cassan F."/>
        </authorList>
    </citation>
    <scope>NUCLEOTIDE SEQUENCE [LARGE SCALE GENOMIC DNA]</scope>
    <source>
        <strain evidence="2 3">Az39</strain>
        <plasmid evidence="2">AbAZ39_p1</plasmid>
    </source>
</reference>
<feature type="domain" description="TniQ" evidence="1">
    <location>
        <begin position="10"/>
        <end position="136"/>
    </location>
</feature>
<dbReference type="Pfam" id="PF06527">
    <property type="entry name" value="TniQ"/>
    <property type="match status" value="1"/>
</dbReference>
<dbReference type="AlphaFoldDB" id="A0A060DG74"/>
<evidence type="ECO:0000259" key="1">
    <source>
        <dbReference type="Pfam" id="PF06527"/>
    </source>
</evidence>
<proteinExistence type="predicted"/>
<evidence type="ECO:0000313" key="3">
    <source>
        <dbReference type="Proteomes" id="UP000027186"/>
    </source>
</evidence>
<evidence type="ECO:0000313" key="2">
    <source>
        <dbReference type="EMBL" id="AIB13196.1"/>
    </source>
</evidence>
<dbReference type="EMBL" id="CP007794">
    <property type="protein sequence ID" value="AIB13196.1"/>
    <property type="molecule type" value="Genomic_DNA"/>
</dbReference>
<dbReference type="RefSeq" id="WP_040133758.1">
    <property type="nucleotide sequence ID" value="NZ_CP007794.1"/>
</dbReference>
<organism evidence="2 3">
    <name type="scientific">Azospirillum argentinense</name>
    <dbReference type="NCBI Taxonomy" id="2970906"/>
    <lineage>
        <taxon>Bacteria</taxon>
        <taxon>Pseudomonadati</taxon>
        <taxon>Pseudomonadota</taxon>
        <taxon>Alphaproteobacteria</taxon>
        <taxon>Rhodospirillales</taxon>
        <taxon>Azospirillaceae</taxon>
        <taxon>Azospirillum</taxon>
    </lineage>
</organism>
<name>A0A060DG74_9PROT</name>
<sequence length="644" mass="69529">MPTDDVPRLPIRVRPERDESLLGLMVRTGAVNGFGSPDPVVHAYVLSNHDLPALATSVSAIPLLSRLLALDESAIAVLSYAGPDGGSRLLGHPVHPHFISARRRKVCPRCLDESGYHRALWDMALMTICPDHRLRLVERCPACGSRLGWRVPSPCACRCGYDLRREPGVPVPVGELAGAGALRRLFLTAPDALDGLAAEVGVGGVLQLVYVFGGTELGVGYRAKPARFADKHPDRAHLLLDAGWRACAEWPGSFHRFLDGLAERAVARHGRYGAAKRYGGLPAWLGSVADEPHGRVAWKAFTDHVAMRPDFSTRLRAVRRKRAEAALPDACVTLVEAARTLGVAFDTLRAFVDRHGLVVTGSGGKGEPVLLRAATVDRLRADLRELVDQDAAWRLLGIGKRTFVGLRGTDLLPPPASGLAADLLGRSAWRVADLEAFLRRFESAVRPAHGTGELVGLPTAARALGGLGMGAEAVLRAVLEGQLHPAALRPERRGLARMVFHKADAEALRDTLGAAARRTLSVDGAARALGIKQEVAYHWVRRGWLPTVKVPGTTAERGGRITEEALVLFRREYVTAPDLRGTRGLGTSKKLALQLIDMGARPVSGPSVDGGRQFLFRRAEIDALLARRRSADHGAEDTDQRKGR</sequence>
<geneLocation type="plasmid" evidence="2 3">
    <name>AbAZ39_p1</name>
</geneLocation>
<dbReference type="Proteomes" id="UP000027186">
    <property type="component" value="Plasmid AbAZ39_p1"/>
</dbReference>
<gene>
    <name evidence="2" type="ORF">ABAZ39_14630</name>
</gene>
<keyword evidence="2" id="KW-0614">Plasmid</keyword>
<dbReference type="KEGG" id="abq:ABAZ39_14630"/>
<dbReference type="InterPro" id="IPR009492">
    <property type="entry name" value="TniQ"/>
</dbReference>